<comment type="caution">
    <text evidence="5">The sequence shown here is derived from an EMBL/GenBank/DDBJ whole genome shotgun (WGS) entry which is preliminary data.</text>
</comment>
<dbReference type="GO" id="GO:0043565">
    <property type="term" value="F:sequence-specific DNA binding"/>
    <property type="evidence" value="ECO:0007669"/>
    <property type="project" value="InterPro"/>
</dbReference>
<evidence type="ECO:0000256" key="3">
    <source>
        <dbReference type="ARBA" id="ARBA00023163"/>
    </source>
</evidence>
<dbReference type="Gene3D" id="1.10.10.60">
    <property type="entry name" value="Homeodomain-like"/>
    <property type="match status" value="2"/>
</dbReference>
<dbReference type="Proteomes" id="UP000243451">
    <property type="component" value="Unassembled WGS sequence"/>
</dbReference>
<dbReference type="AlphaFoldDB" id="A0A2P4ETD4"/>
<dbReference type="PANTHER" id="PTHR43436">
    <property type="entry name" value="ARAC-FAMILY TRANSCRIPTIONAL REGULATOR"/>
    <property type="match status" value="1"/>
</dbReference>
<dbReference type="InterPro" id="IPR009594">
    <property type="entry name" value="Tscrpt_reg_HTH_AraC_N"/>
</dbReference>
<dbReference type="OrthoDB" id="34150at2"/>
<dbReference type="InterPro" id="IPR009057">
    <property type="entry name" value="Homeodomain-like_sf"/>
</dbReference>
<organism evidence="5 6">
    <name type="scientific">Halopseudomonas oceani</name>
    <dbReference type="NCBI Taxonomy" id="1708783"/>
    <lineage>
        <taxon>Bacteria</taxon>
        <taxon>Pseudomonadati</taxon>
        <taxon>Pseudomonadota</taxon>
        <taxon>Gammaproteobacteria</taxon>
        <taxon>Pseudomonadales</taxon>
        <taxon>Pseudomonadaceae</taxon>
        <taxon>Halopseudomonas</taxon>
    </lineage>
</organism>
<dbReference type="SMART" id="SM00342">
    <property type="entry name" value="HTH_ARAC"/>
    <property type="match status" value="1"/>
</dbReference>
<keyword evidence="2" id="KW-0238">DNA-binding</keyword>
<name>A0A2P4ETD4_9GAMM</name>
<keyword evidence="3" id="KW-0804">Transcription</keyword>
<dbReference type="GO" id="GO:0009893">
    <property type="term" value="P:positive regulation of metabolic process"/>
    <property type="evidence" value="ECO:0007669"/>
    <property type="project" value="UniProtKB-ARBA"/>
</dbReference>
<evidence type="ECO:0000313" key="6">
    <source>
        <dbReference type="Proteomes" id="UP000243451"/>
    </source>
</evidence>
<dbReference type="InterPro" id="IPR018062">
    <property type="entry name" value="HTH_AraC-typ_CS"/>
</dbReference>
<evidence type="ECO:0000256" key="1">
    <source>
        <dbReference type="ARBA" id="ARBA00023015"/>
    </source>
</evidence>
<evidence type="ECO:0000313" key="5">
    <source>
        <dbReference type="EMBL" id="POB02543.1"/>
    </source>
</evidence>
<keyword evidence="1" id="KW-0805">Transcription regulation</keyword>
<dbReference type="InterPro" id="IPR018060">
    <property type="entry name" value="HTH_AraC"/>
</dbReference>
<dbReference type="EMBL" id="PPSK01000012">
    <property type="protein sequence ID" value="POB02543.1"/>
    <property type="molecule type" value="Genomic_DNA"/>
</dbReference>
<dbReference type="RefSeq" id="WP_104738857.1">
    <property type="nucleotide sequence ID" value="NZ_BMHR01000012.1"/>
</dbReference>
<evidence type="ECO:0000256" key="2">
    <source>
        <dbReference type="ARBA" id="ARBA00023125"/>
    </source>
</evidence>
<sequence>MHKALIETARSYCQKHAAEGSPIKTPVPGLVLLRRVTPAEVDHAIIQPLLCLVLEGSKEVDIGDRCERFNAGEVMLVSRNVPTRTRIGEASAAKPYLSIALDLDAGLLRELINLHNGLPEQRQNVRPALFDAVRRLIAVLDQPASLAALHAGLLREIHHWLLLGPEGEQLRELAQVDGHASRIARAVSLLRRDYRRALTIDVLAAKAGMSRSAFHLHFRAHTSLTPLQFQKQLRLIDARNQIFSRGKSVSAAAFAVGYESVSQFSREYRRLFGLSPAQDKRASTDG</sequence>
<accession>A0A2P4ETD4</accession>
<dbReference type="PROSITE" id="PS01124">
    <property type="entry name" value="HTH_ARAC_FAMILY_2"/>
    <property type="match status" value="1"/>
</dbReference>
<evidence type="ECO:0000259" key="4">
    <source>
        <dbReference type="PROSITE" id="PS01124"/>
    </source>
</evidence>
<reference evidence="5 6" key="1">
    <citation type="submission" date="2018-01" db="EMBL/GenBank/DDBJ databases">
        <title>Draft genome of the type strain Pseudomonas oceani DSM 100277 isolated from the deep water in Okinawa trough, northwestern Pacific Ocean.</title>
        <authorList>
            <person name="Gomila M."/>
            <person name="Mulet M."/>
            <person name="Garcia-Valdes E."/>
            <person name="Lalucat J."/>
        </authorList>
    </citation>
    <scope>NUCLEOTIDE SEQUENCE [LARGE SCALE GENOMIC DNA]</scope>
    <source>
        <strain evidence="5 6">DSM 100277</strain>
    </source>
</reference>
<feature type="domain" description="HTH araC/xylS-type" evidence="4">
    <location>
        <begin position="184"/>
        <end position="282"/>
    </location>
</feature>
<dbReference type="Pfam" id="PF06719">
    <property type="entry name" value="AraC_N"/>
    <property type="match status" value="1"/>
</dbReference>
<gene>
    <name evidence="5" type="ORF">C1949_12745</name>
</gene>
<dbReference type="SUPFAM" id="SSF46689">
    <property type="entry name" value="Homeodomain-like"/>
    <property type="match status" value="2"/>
</dbReference>
<dbReference type="PANTHER" id="PTHR43436:SF1">
    <property type="entry name" value="TRANSCRIPTIONAL REGULATORY PROTEIN"/>
    <property type="match status" value="1"/>
</dbReference>
<keyword evidence="6" id="KW-1185">Reference proteome</keyword>
<proteinExistence type="predicted"/>
<dbReference type="GO" id="GO:0003700">
    <property type="term" value="F:DNA-binding transcription factor activity"/>
    <property type="evidence" value="ECO:0007669"/>
    <property type="project" value="InterPro"/>
</dbReference>
<dbReference type="Pfam" id="PF12833">
    <property type="entry name" value="HTH_18"/>
    <property type="match status" value="1"/>
</dbReference>
<protein>
    <submittedName>
        <fullName evidence="5">AraC family transcriptional regulator</fullName>
    </submittedName>
</protein>
<dbReference type="PROSITE" id="PS00041">
    <property type="entry name" value="HTH_ARAC_FAMILY_1"/>
    <property type="match status" value="1"/>
</dbReference>